<evidence type="ECO:0000313" key="2">
    <source>
        <dbReference type="Proteomes" id="UP000521868"/>
    </source>
</evidence>
<dbReference type="AlphaFoldDB" id="A0A7X6I738"/>
<reference evidence="1 2" key="1">
    <citation type="journal article" date="2020" name="Nature">
        <title>Bacterial chemolithoautotrophy via manganese oxidation.</title>
        <authorList>
            <person name="Yu H."/>
            <person name="Leadbetter J.R."/>
        </authorList>
    </citation>
    <scope>NUCLEOTIDE SEQUENCE [LARGE SCALE GENOMIC DNA]</scope>
    <source>
        <strain evidence="1 2">RBP-1</strain>
    </source>
</reference>
<evidence type="ECO:0000313" key="1">
    <source>
        <dbReference type="EMBL" id="NKE67058.1"/>
    </source>
</evidence>
<protein>
    <submittedName>
        <fullName evidence="1">Uncharacterized protein</fullName>
    </submittedName>
</protein>
<comment type="caution">
    <text evidence="1">The sequence shown here is derived from an EMBL/GenBank/DDBJ whole genome shotgun (WGS) entry which is preliminary data.</text>
</comment>
<organism evidence="1 2">
    <name type="scientific">Ramlibacter lithotrophicus</name>
    <dbReference type="NCBI Taxonomy" id="2606681"/>
    <lineage>
        <taxon>Bacteria</taxon>
        <taxon>Pseudomonadati</taxon>
        <taxon>Pseudomonadota</taxon>
        <taxon>Betaproteobacteria</taxon>
        <taxon>Burkholderiales</taxon>
        <taxon>Comamonadaceae</taxon>
        <taxon>Ramlibacter</taxon>
    </lineage>
</organism>
<keyword evidence="2" id="KW-1185">Reference proteome</keyword>
<dbReference type="RefSeq" id="WP_168108193.1">
    <property type="nucleotide sequence ID" value="NZ_VTOX01000005.1"/>
</dbReference>
<name>A0A7X6I738_9BURK</name>
<accession>A0A7X6I738</accession>
<dbReference type="EMBL" id="VTOX01000005">
    <property type="protein sequence ID" value="NKE67058.1"/>
    <property type="molecule type" value="Genomic_DNA"/>
</dbReference>
<proteinExistence type="predicted"/>
<dbReference type="Proteomes" id="UP000521868">
    <property type="component" value="Unassembled WGS sequence"/>
</dbReference>
<gene>
    <name evidence="1" type="ORF">RAMLITH_14610</name>
</gene>
<sequence>MSALPTPATPRLKTHWFRHAGSRGADQQASAAAFIVWRVARHTLDRTRHAGFGVEIGEPYFRFLREVLAFLVAVADRIAHARLEPVQRIGFTTALVHHLARILQDSEDDLIGPAPPGEPANGERFIDLVNELCAHYAEFGADPTAGAGGFHPDFAFLRYLGTRLEPALPPHDRRWIVDQVIDVQAPEAVAMLRRSLADLFDPPARARRAASVSGD</sequence>